<keyword evidence="3" id="KW-1185">Reference proteome</keyword>
<dbReference type="Proteomes" id="UP001165648">
    <property type="component" value="Unassembled WGS sequence"/>
</dbReference>
<proteinExistence type="predicted"/>
<reference evidence="2 3" key="1">
    <citation type="submission" date="2022-07" db="EMBL/GenBank/DDBJ databases">
        <title>Bombella genomes.</title>
        <authorList>
            <person name="Harer L."/>
            <person name="Styblova S."/>
            <person name="Ehrmann M."/>
        </authorList>
    </citation>
    <scope>NUCLEOTIDE SEQUENCE [LARGE SCALE GENOMIC DNA]</scope>
    <source>
        <strain evidence="2 3">TMW 2.2558</strain>
    </source>
</reference>
<gene>
    <name evidence="2" type="ORF">NQF64_08510</name>
</gene>
<accession>A0ABT3W865</accession>
<comment type="caution">
    <text evidence="2">The sequence shown here is derived from an EMBL/GenBank/DDBJ whole genome shotgun (WGS) entry which is preliminary data.</text>
</comment>
<dbReference type="InterPro" id="IPR021395">
    <property type="entry name" value="DUF3035"/>
</dbReference>
<evidence type="ECO:0000256" key="1">
    <source>
        <dbReference type="SAM" id="MobiDB-lite"/>
    </source>
</evidence>
<dbReference type="RefSeq" id="WP_099027476.1">
    <property type="nucleotide sequence ID" value="NZ_JANIDW010000005.1"/>
</dbReference>
<evidence type="ECO:0000313" key="2">
    <source>
        <dbReference type="EMBL" id="MCX5615279.1"/>
    </source>
</evidence>
<evidence type="ECO:0000313" key="3">
    <source>
        <dbReference type="Proteomes" id="UP001165648"/>
    </source>
</evidence>
<name>A0ABT3W865_9PROT</name>
<feature type="region of interest" description="Disordered" evidence="1">
    <location>
        <begin position="157"/>
        <end position="178"/>
    </location>
</feature>
<dbReference type="PROSITE" id="PS51257">
    <property type="entry name" value="PROKAR_LIPOPROTEIN"/>
    <property type="match status" value="1"/>
</dbReference>
<dbReference type="EMBL" id="JANIDW010000005">
    <property type="protein sequence ID" value="MCX5615279.1"/>
    <property type="molecule type" value="Genomic_DNA"/>
</dbReference>
<sequence length="178" mass="18437">MRRFAPSIMRYGVRLGITASVGLALAGCSGSDVARGFGLKRSLPDEYTVTTRAPLSMPPSEQLALPGSASANRPDESPRMQALETLDPDAALHPNAGADSAGQEALVKDAASASHAPANAELGDADAGFVDSLLFWRGGRAGSVVDGEAENRRIQKAEALGQSFTEGATPTLKKSSKK</sequence>
<feature type="region of interest" description="Disordered" evidence="1">
    <location>
        <begin position="51"/>
        <end position="109"/>
    </location>
</feature>
<dbReference type="Pfam" id="PF11233">
    <property type="entry name" value="DUF3035"/>
    <property type="match status" value="1"/>
</dbReference>
<protein>
    <submittedName>
        <fullName evidence="2">DUF3035 domain-containing protein</fullName>
    </submittedName>
</protein>
<organism evidence="2 3">
    <name type="scientific">Bombella saccharophila</name>
    <dbReference type="NCBI Taxonomy" id="2967338"/>
    <lineage>
        <taxon>Bacteria</taxon>
        <taxon>Pseudomonadati</taxon>
        <taxon>Pseudomonadota</taxon>
        <taxon>Alphaproteobacteria</taxon>
        <taxon>Acetobacterales</taxon>
        <taxon>Acetobacteraceae</taxon>
        <taxon>Bombella</taxon>
    </lineage>
</organism>